<dbReference type="GeneID" id="91097874"/>
<feature type="compositionally biased region" description="Basic residues" evidence="5">
    <location>
        <begin position="1"/>
        <end position="19"/>
    </location>
</feature>
<feature type="compositionally biased region" description="Acidic residues" evidence="5">
    <location>
        <begin position="695"/>
        <end position="717"/>
    </location>
</feature>
<dbReference type="InterPro" id="IPR006073">
    <property type="entry name" value="GTP-bd"/>
</dbReference>
<feature type="compositionally biased region" description="Polar residues" evidence="5">
    <location>
        <begin position="362"/>
        <end position="387"/>
    </location>
</feature>
<feature type="compositionally biased region" description="Basic and acidic residues" evidence="5">
    <location>
        <begin position="390"/>
        <end position="402"/>
    </location>
</feature>
<dbReference type="Proteomes" id="UP001355207">
    <property type="component" value="Chromosome 10"/>
</dbReference>
<evidence type="ECO:0000256" key="4">
    <source>
        <dbReference type="ARBA" id="ARBA00039902"/>
    </source>
</evidence>
<feature type="domain" description="G" evidence="6">
    <location>
        <begin position="409"/>
        <end position="465"/>
    </location>
</feature>
<dbReference type="PRINTS" id="PR00326">
    <property type="entry name" value="GTP1OBG"/>
</dbReference>
<evidence type="ECO:0000256" key="1">
    <source>
        <dbReference type="ARBA" id="ARBA00022741"/>
    </source>
</evidence>
<feature type="region of interest" description="Disordered" evidence="5">
    <location>
        <begin position="1"/>
        <end position="26"/>
    </location>
</feature>
<accession>A0AAX4K3C6</accession>
<dbReference type="GO" id="GO:0005525">
    <property type="term" value="F:GTP binding"/>
    <property type="evidence" value="ECO:0007669"/>
    <property type="project" value="UniProtKB-KW"/>
</dbReference>
<dbReference type="SUPFAM" id="SSF52540">
    <property type="entry name" value="P-loop containing nucleoside triphosphate hydrolases"/>
    <property type="match status" value="1"/>
</dbReference>
<dbReference type="Gene3D" id="3.40.50.300">
    <property type="entry name" value="P-loop containing nucleotide triphosphate hydrolases"/>
    <property type="match status" value="1"/>
</dbReference>
<evidence type="ECO:0000256" key="3">
    <source>
        <dbReference type="ARBA" id="ARBA00037770"/>
    </source>
</evidence>
<organism evidence="7 8">
    <name type="scientific">Kwoniella dendrophila CBS 6074</name>
    <dbReference type="NCBI Taxonomy" id="1295534"/>
    <lineage>
        <taxon>Eukaryota</taxon>
        <taxon>Fungi</taxon>
        <taxon>Dikarya</taxon>
        <taxon>Basidiomycota</taxon>
        <taxon>Agaricomycotina</taxon>
        <taxon>Tremellomycetes</taxon>
        <taxon>Tremellales</taxon>
        <taxon>Cryptococcaceae</taxon>
        <taxon>Kwoniella</taxon>
    </lineage>
</organism>
<evidence type="ECO:0000313" key="7">
    <source>
        <dbReference type="EMBL" id="WWC92251.1"/>
    </source>
</evidence>
<dbReference type="Pfam" id="PF01926">
    <property type="entry name" value="MMR_HSR1"/>
    <property type="match status" value="1"/>
</dbReference>
<keyword evidence="8" id="KW-1185">Reference proteome</keyword>
<dbReference type="RefSeq" id="XP_066079013.1">
    <property type="nucleotide sequence ID" value="XM_066222916.1"/>
</dbReference>
<evidence type="ECO:0000259" key="6">
    <source>
        <dbReference type="Pfam" id="PF01926"/>
    </source>
</evidence>
<dbReference type="EMBL" id="CP144107">
    <property type="protein sequence ID" value="WWC92251.1"/>
    <property type="molecule type" value="Genomic_DNA"/>
</dbReference>
<proteinExistence type="predicted"/>
<sequence length="717" mass="80647">MSTQHVPRRKGNSGKHKRQKLLDKRALKRGEITIEEHSEGLNKLNAQYGRVKPNKTLQSKSGGINPNSSSVRLKSKFVGLNDEYLQETRNLSFELILQRPLSPDSSIFPLDLLTERDKAGKLSCPSRPKFKVGQSTKEVEKNEEGHFKKWLKQTDDIMQEWVDGQDEEDINDIEANGEGYIEEKQKQVKLPRGPTWYETNLEVWRQLWRVTESSSILLLLLDSRCPLLHCPPSLRSYLQNLKPHKEIILVLTKSDLVNPDALQGWRDWVRGWWGEEGVQVVSVRSYDVELLDNGKGKHKPDIPKDSLEDLIIALKTAHEQLLEPPSWAKANEEKLKEWKPAVRSTIDWSSLAEEEYPYDIAASQSASTPQTPISDVQKSGEESSGTDQPAEEKPSAEDIIHDPSKEPLTVGLIGQPNVGKSSLLNALLGEQRVKASRTPGKIKHFQTMFWGPKKEIRFVDCPGLVCPSLVGLEIQALAATIPISQIASLPACITFCAQHLPLEKIFRIPYTVADGDIDPYAGKRTYRDPKLAEAEKLRREEEEKKEKWTPGKIMEGRAHDRGYLSAKSGRPDINRAANGIMRLLADGKIRWGFNPPGMKGTDGKGIWLESDTSTTIYEDEKINEVDQADQDQVLNTASEGESDFDSEEISEEEEEEEEEEDEEDVEGKEREPNPAKSQQIVNKVGGFFGALGISDTEDTEDESADDSEEEEAQKDGK</sequence>
<reference evidence="7 8" key="1">
    <citation type="submission" date="2024-01" db="EMBL/GenBank/DDBJ databases">
        <title>Comparative genomics of Cryptococcus and Kwoniella reveals pathogenesis evolution and contrasting modes of karyotype evolution via chromosome fusion or intercentromeric recombination.</title>
        <authorList>
            <person name="Coelho M.A."/>
            <person name="David-Palma M."/>
            <person name="Shea T."/>
            <person name="Bowers K."/>
            <person name="McGinley-Smith S."/>
            <person name="Mohammad A.W."/>
            <person name="Gnirke A."/>
            <person name="Yurkov A.M."/>
            <person name="Nowrousian M."/>
            <person name="Sun S."/>
            <person name="Cuomo C.A."/>
            <person name="Heitman J."/>
        </authorList>
    </citation>
    <scope>NUCLEOTIDE SEQUENCE [LARGE SCALE GENOMIC DNA]</scope>
    <source>
        <strain evidence="7 8">CBS 6074</strain>
    </source>
</reference>
<dbReference type="PANTHER" id="PTHR45709:SF3">
    <property type="entry name" value="GUANINE NUCLEOTIDE-BINDING PROTEIN-LIKE 1"/>
    <property type="match status" value="1"/>
</dbReference>
<evidence type="ECO:0000313" key="8">
    <source>
        <dbReference type="Proteomes" id="UP001355207"/>
    </source>
</evidence>
<dbReference type="AlphaFoldDB" id="A0AAX4K3C6"/>
<feature type="region of interest" description="Disordered" evidence="5">
    <location>
        <begin position="362"/>
        <end position="402"/>
    </location>
</feature>
<evidence type="ECO:0000256" key="2">
    <source>
        <dbReference type="ARBA" id="ARBA00023134"/>
    </source>
</evidence>
<name>A0AAX4K3C6_9TREE</name>
<dbReference type="InterPro" id="IPR043358">
    <property type="entry name" value="GNL1-like"/>
</dbReference>
<dbReference type="GO" id="GO:0003924">
    <property type="term" value="F:GTPase activity"/>
    <property type="evidence" value="ECO:0007669"/>
    <property type="project" value="InterPro"/>
</dbReference>
<dbReference type="PANTHER" id="PTHR45709">
    <property type="entry name" value="LARGE SUBUNIT GTPASE 1 HOMOLOG-RELATED"/>
    <property type="match status" value="1"/>
</dbReference>
<keyword evidence="2" id="KW-0342">GTP-binding</keyword>
<dbReference type="InterPro" id="IPR027417">
    <property type="entry name" value="P-loop_NTPase"/>
</dbReference>
<protein>
    <recommendedName>
        <fullName evidence="4">Guanine nucleotide-binding protein-like 1</fullName>
    </recommendedName>
</protein>
<feature type="region of interest" description="Disordered" evidence="5">
    <location>
        <begin position="619"/>
        <end position="717"/>
    </location>
</feature>
<gene>
    <name evidence="7" type="ORF">L201_007205</name>
</gene>
<keyword evidence="1" id="KW-0547">Nucleotide-binding</keyword>
<evidence type="ECO:0000256" key="5">
    <source>
        <dbReference type="SAM" id="MobiDB-lite"/>
    </source>
</evidence>
<feature type="compositionally biased region" description="Acidic residues" evidence="5">
    <location>
        <begin position="640"/>
        <end position="666"/>
    </location>
</feature>
<comment type="function">
    <text evidence="3">Possible regulatory or functional link with the histocompatibility cluster.</text>
</comment>